<evidence type="ECO:0000256" key="3">
    <source>
        <dbReference type="SAM" id="Phobius"/>
    </source>
</evidence>
<feature type="transmembrane region" description="Helical" evidence="3">
    <location>
        <begin position="6"/>
        <end position="27"/>
    </location>
</feature>
<dbReference type="InterPro" id="IPR011992">
    <property type="entry name" value="EF-hand-dom_pair"/>
</dbReference>
<dbReference type="SUPFAM" id="SSF47473">
    <property type="entry name" value="EF-hand"/>
    <property type="match status" value="1"/>
</dbReference>
<dbReference type="GO" id="GO:0005509">
    <property type="term" value="F:calcium ion binding"/>
    <property type="evidence" value="ECO:0007669"/>
    <property type="project" value="InterPro"/>
</dbReference>
<feature type="domain" description="EF-hand" evidence="4">
    <location>
        <begin position="121"/>
        <end position="156"/>
    </location>
</feature>
<dbReference type="Gene3D" id="1.10.238.10">
    <property type="entry name" value="EF-hand"/>
    <property type="match status" value="2"/>
</dbReference>
<dbReference type="AlphaFoldDB" id="A0A0L8HTZ7"/>
<feature type="coiled-coil region" evidence="2">
    <location>
        <begin position="27"/>
        <end position="54"/>
    </location>
</feature>
<dbReference type="SMART" id="SM00054">
    <property type="entry name" value="EFh"/>
    <property type="match status" value="2"/>
</dbReference>
<evidence type="ECO:0000313" key="5">
    <source>
        <dbReference type="EMBL" id="KOF92681.1"/>
    </source>
</evidence>
<dbReference type="PANTHER" id="PTHR46763">
    <property type="entry name" value="DYNEIN REGULATORY COMPLEX PROTEIN 8"/>
    <property type="match status" value="1"/>
</dbReference>
<gene>
    <name evidence="5" type="ORF">OCBIM_22006077mg</name>
</gene>
<evidence type="ECO:0000259" key="4">
    <source>
        <dbReference type="PROSITE" id="PS50222"/>
    </source>
</evidence>
<name>A0A0L8HTZ7_OCTBM</name>
<evidence type="ECO:0000256" key="2">
    <source>
        <dbReference type="SAM" id="Coils"/>
    </source>
</evidence>
<feature type="domain" description="EF-hand" evidence="4">
    <location>
        <begin position="43"/>
        <end position="78"/>
    </location>
</feature>
<keyword evidence="3" id="KW-0812">Transmembrane</keyword>
<proteinExistence type="predicted"/>
<dbReference type="PROSITE" id="PS50222">
    <property type="entry name" value="EF_HAND_2"/>
    <property type="match status" value="2"/>
</dbReference>
<dbReference type="STRING" id="37653.A0A0L8HTZ7"/>
<evidence type="ECO:0000256" key="1">
    <source>
        <dbReference type="ARBA" id="ARBA00022737"/>
    </source>
</evidence>
<reference evidence="5" key="1">
    <citation type="submission" date="2015-07" db="EMBL/GenBank/DDBJ databases">
        <title>MeaNS - Measles Nucleotide Surveillance Program.</title>
        <authorList>
            <person name="Tran T."/>
            <person name="Druce J."/>
        </authorList>
    </citation>
    <scope>NUCLEOTIDE SEQUENCE</scope>
    <source>
        <strain evidence="5">UCB-OBI-ISO-001</strain>
        <tissue evidence="5">Gonad</tissue>
    </source>
</reference>
<dbReference type="InterPro" id="IPR002048">
    <property type="entry name" value="EF_hand_dom"/>
</dbReference>
<sequence>MLKRPVAFFLRISLFSSYTAFVIMTTVRFTESKKEKAENLVAELEKKVTEAFDVFDYESNGTVDMREVGTIIRSLFCCPSEAELSEFITQVEDEEPTGHIRLERFRPAMVKAVLEHRFKPASEDILLKAFQKLDSEDKGFLTKEELTKYLTEEGEAFETDELAEMFSAAAEPDSENINYKDFLSQIVVDDQLIL</sequence>
<keyword evidence="1" id="KW-0677">Repeat</keyword>
<protein>
    <recommendedName>
        <fullName evidence="4">EF-hand domain-containing protein</fullName>
    </recommendedName>
</protein>
<dbReference type="EMBL" id="KQ417294">
    <property type="protein sequence ID" value="KOF92681.1"/>
    <property type="molecule type" value="Genomic_DNA"/>
</dbReference>
<accession>A0A0L8HTZ7</accession>
<dbReference type="OrthoDB" id="10260307at2759"/>
<keyword evidence="3" id="KW-0472">Membrane</keyword>
<keyword evidence="3" id="KW-1133">Transmembrane helix</keyword>
<dbReference type="FunFam" id="1.10.238.10:FF:000178">
    <property type="entry name" value="Calmodulin-2 A"/>
    <property type="match status" value="1"/>
</dbReference>
<dbReference type="PANTHER" id="PTHR46763:SF1">
    <property type="entry name" value="DYNEIN REGULATORY COMPLEX PROTEIN 8"/>
    <property type="match status" value="1"/>
</dbReference>
<dbReference type="GO" id="GO:0043226">
    <property type="term" value="C:organelle"/>
    <property type="evidence" value="ECO:0007669"/>
    <property type="project" value="UniProtKB-ARBA"/>
</dbReference>
<dbReference type="Pfam" id="PF13499">
    <property type="entry name" value="EF-hand_7"/>
    <property type="match status" value="1"/>
</dbReference>
<organism evidence="5">
    <name type="scientific">Octopus bimaculoides</name>
    <name type="common">California two-spotted octopus</name>
    <dbReference type="NCBI Taxonomy" id="37653"/>
    <lineage>
        <taxon>Eukaryota</taxon>
        <taxon>Metazoa</taxon>
        <taxon>Spiralia</taxon>
        <taxon>Lophotrochozoa</taxon>
        <taxon>Mollusca</taxon>
        <taxon>Cephalopoda</taxon>
        <taxon>Coleoidea</taxon>
        <taxon>Octopodiformes</taxon>
        <taxon>Octopoda</taxon>
        <taxon>Incirrata</taxon>
        <taxon>Octopodidae</taxon>
        <taxon>Octopus</taxon>
    </lineage>
</organism>
<keyword evidence="2" id="KW-0175">Coiled coil</keyword>